<protein>
    <submittedName>
        <fullName evidence="2">Uncharacterized protein</fullName>
    </submittedName>
</protein>
<dbReference type="Proteomes" id="UP000572635">
    <property type="component" value="Unassembled WGS sequence"/>
</dbReference>
<proteinExistence type="predicted"/>
<gene>
    <name evidence="2" type="ORF">HDA36_006494</name>
</gene>
<dbReference type="EMBL" id="JACHDB010000003">
    <property type="protein sequence ID" value="MBB5436330.1"/>
    <property type="molecule type" value="Genomic_DNA"/>
</dbReference>
<evidence type="ECO:0000313" key="3">
    <source>
        <dbReference type="Proteomes" id="UP000572635"/>
    </source>
</evidence>
<keyword evidence="3" id="KW-1185">Reference proteome</keyword>
<name>A0A7W8VHM7_9ACTN</name>
<comment type="caution">
    <text evidence="2">The sequence shown here is derived from an EMBL/GenBank/DDBJ whole genome shotgun (WGS) entry which is preliminary data.</text>
</comment>
<dbReference type="AlphaFoldDB" id="A0A7W8VHM7"/>
<accession>A0A7W8VHM7</accession>
<feature type="region of interest" description="Disordered" evidence="1">
    <location>
        <begin position="57"/>
        <end position="79"/>
    </location>
</feature>
<evidence type="ECO:0000256" key="1">
    <source>
        <dbReference type="SAM" id="MobiDB-lite"/>
    </source>
</evidence>
<evidence type="ECO:0000313" key="2">
    <source>
        <dbReference type="EMBL" id="MBB5436330.1"/>
    </source>
</evidence>
<organism evidence="2 3">
    <name type="scientific">Nocardiopsis composta</name>
    <dbReference type="NCBI Taxonomy" id="157465"/>
    <lineage>
        <taxon>Bacteria</taxon>
        <taxon>Bacillati</taxon>
        <taxon>Actinomycetota</taxon>
        <taxon>Actinomycetes</taxon>
        <taxon>Streptosporangiales</taxon>
        <taxon>Nocardiopsidaceae</taxon>
        <taxon>Nocardiopsis</taxon>
    </lineage>
</organism>
<reference evidence="2 3" key="1">
    <citation type="submission" date="2020-08" db="EMBL/GenBank/DDBJ databases">
        <title>Sequencing the genomes of 1000 actinobacteria strains.</title>
        <authorList>
            <person name="Klenk H.-P."/>
        </authorList>
    </citation>
    <scope>NUCLEOTIDE SEQUENCE [LARGE SCALE GENOMIC DNA]</scope>
    <source>
        <strain evidence="2 3">DSM 44551</strain>
    </source>
</reference>
<sequence length="164" mass="18174">MSTEENRVARTWESVRTELVSRTCEWCGAPVAYSGRGPRPKYCSAAHRQRAYEVRTARRRQEEAVEAGTARPADEPVREVIRETTERTVLRTYTQEVPVPVPAGPPAVGRAREVQAYLEEIAAAVREGRLAVYDHRRVLSGVDAVLAALDDAHPGGLRGLSGRR</sequence>
<dbReference type="RefSeq" id="WP_184399986.1">
    <property type="nucleotide sequence ID" value="NZ_JACHDB010000003.1"/>
</dbReference>